<proteinExistence type="inferred from homology"/>
<dbReference type="PANTHER" id="PTHR13767:SF2">
    <property type="entry name" value="PSEUDOURIDYLATE SYNTHASE TRUB1"/>
    <property type="match status" value="1"/>
</dbReference>
<dbReference type="InterPro" id="IPR014780">
    <property type="entry name" value="tRNA_psdUridine_synth_TruB"/>
</dbReference>
<dbReference type="GO" id="GO:0160148">
    <property type="term" value="F:tRNA pseudouridine(55) synthase activity"/>
    <property type="evidence" value="ECO:0007669"/>
    <property type="project" value="UniProtKB-EC"/>
</dbReference>
<dbReference type="InterPro" id="IPR020103">
    <property type="entry name" value="PsdUridine_synth_cat_dom_sf"/>
</dbReference>
<comment type="catalytic activity">
    <reaction evidence="1 5">
        <text>uridine(55) in tRNA = pseudouridine(55) in tRNA</text>
        <dbReference type="Rhea" id="RHEA:42532"/>
        <dbReference type="Rhea" id="RHEA-COMP:10101"/>
        <dbReference type="Rhea" id="RHEA-COMP:10102"/>
        <dbReference type="ChEBI" id="CHEBI:65314"/>
        <dbReference type="ChEBI" id="CHEBI:65315"/>
        <dbReference type="EC" id="5.4.99.25"/>
    </reaction>
</comment>
<comment type="similarity">
    <text evidence="2 5">Belongs to the pseudouridine synthase TruB family. Type 1 subfamily.</text>
</comment>
<evidence type="ECO:0000256" key="1">
    <source>
        <dbReference type="ARBA" id="ARBA00000385"/>
    </source>
</evidence>
<comment type="caution">
    <text evidence="8">The sequence shown here is derived from an EMBL/GenBank/DDBJ whole genome shotgun (WGS) entry which is preliminary data.</text>
</comment>
<evidence type="ECO:0000256" key="3">
    <source>
        <dbReference type="ARBA" id="ARBA00022694"/>
    </source>
</evidence>
<evidence type="ECO:0000259" key="7">
    <source>
        <dbReference type="Pfam" id="PF16198"/>
    </source>
</evidence>
<evidence type="ECO:0000256" key="2">
    <source>
        <dbReference type="ARBA" id="ARBA00005642"/>
    </source>
</evidence>
<feature type="active site" description="Nucleophile" evidence="5">
    <location>
        <position position="38"/>
    </location>
</feature>
<comment type="function">
    <text evidence="5">Responsible for synthesis of pseudouridine from uracil-55 in the psi GC loop of transfer RNAs.</text>
</comment>
<dbReference type="Pfam" id="PF01509">
    <property type="entry name" value="TruB_N"/>
    <property type="match status" value="1"/>
</dbReference>
<dbReference type="CDD" id="cd02573">
    <property type="entry name" value="PseudoU_synth_EcTruB"/>
    <property type="match status" value="1"/>
</dbReference>
<dbReference type="Proteomes" id="UP000586454">
    <property type="component" value="Unassembled WGS sequence"/>
</dbReference>
<keyword evidence="4 5" id="KW-0413">Isomerase</keyword>
<evidence type="ECO:0000313" key="8">
    <source>
        <dbReference type="EMBL" id="CAC9924831.1"/>
    </source>
</evidence>
<dbReference type="AlphaFoldDB" id="A0A6V6XZJ5"/>
<dbReference type="Pfam" id="PF16198">
    <property type="entry name" value="TruB_C_2"/>
    <property type="match status" value="1"/>
</dbReference>
<evidence type="ECO:0000256" key="5">
    <source>
        <dbReference type="HAMAP-Rule" id="MF_01080"/>
    </source>
</evidence>
<evidence type="ECO:0000256" key="4">
    <source>
        <dbReference type="ARBA" id="ARBA00023235"/>
    </source>
</evidence>
<feature type="domain" description="Pseudouridine synthase II N-terminal" evidence="6">
    <location>
        <begin position="23"/>
        <end position="169"/>
    </location>
</feature>
<organism evidence="8 9">
    <name type="scientific">Aedoeadaptatus nemausensis</name>
    <dbReference type="NCBI Taxonomy" id="2582829"/>
    <lineage>
        <taxon>Bacteria</taxon>
        <taxon>Bacillati</taxon>
        <taxon>Bacillota</taxon>
        <taxon>Tissierellia</taxon>
        <taxon>Tissierellales</taxon>
        <taxon>Peptoniphilaceae</taxon>
        <taxon>Aedoeadaptatus</taxon>
    </lineage>
</organism>
<keyword evidence="3 5" id="KW-0819">tRNA processing</keyword>
<dbReference type="Gene3D" id="3.30.2350.10">
    <property type="entry name" value="Pseudouridine synthase"/>
    <property type="match status" value="1"/>
</dbReference>
<evidence type="ECO:0000313" key="9">
    <source>
        <dbReference type="Proteomes" id="UP000586454"/>
    </source>
</evidence>
<dbReference type="SUPFAM" id="SSF55120">
    <property type="entry name" value="Pseudouridine synthase"/>
    <property type="match status" value="1"/>
</dbReference>
<protein>
    <recommendedName>
        <fullName evidence="5">tRNA pseudouridine synthase B</fullName>
        <ecNumber evidence="5">5.4.99.25</ecNumber>
    </recommendedName>
    <alternativeName>
        <fullName evidence="5">tRNA pseudouridine(55) synthase</fullName>
        <shortName evidence="5">Psi55 synthase</shortName>
    </alternativeName>
    <alternativeName>
        <fullName evidence="5">tRNA pseudouridylate synthase</fullName>
    </alternativeName>
    <alternativeName>
        <fullName evidence="5">tRNA-uridine isomerase</fullName>
    </alternativeName>
</protein>
<dbReference type="EMBL" id="CAIJCS010000014">
    <property type="protein sequence ID" value="CAC9924831.1"/>
    <property type="molecule type" value="Genomic_DNA"/>
</dbReference>
<dbReference type="NCBIfam" id="TIGR00431">
    <property type="entry name" value="TruB"/>
    <property type="match status" value="1"/>
</dbReference>
<dbReference type="InterPro" id="IPR032819">
    <property type="entry name" value="TruB_C"/>
</dbReference>
<evidence type="ECO:0000259" key="6">
    <source>
        <dbReference type="Pfam" id="PF01509"/>
    </source>
</evidence>
<gene>
    <name evidence="5" type="primary">truB</name>
    <name evidence="8" type="ORF">PEPNEM18_00403</name>
</gene>
<dbReference type="HAMAP" id="MF_01080">
    <property type="entry name" value="TruB_bact"/>
    <property type="match status" value="1"/>
</dbReference>
<keyword evidence="9" id="KW-1185">Reference proteome</keyword>
<dbReference type="RefSeq" id="WP_180498715.1">
    <property type="nucleotide sequence ID" value="NZ_CAIJCS010000014.1"/>
</dbReference>
<sequence>MKGVVLVDKPEGITSFDVVHQMRRLYQTKQVGHTGTLDPMATGLLPICIGKATKIADYIADNRKAYVAHAVKGIRTDTFDTTGVVFAKSEIEIPEDPEPILDLFRGEQMQLPPMHSALKYKGRKLYEYARRGICVPRKERPINVSSLIILERNDDGLTLKAEVSSGTYIRTLIDDIGVAMGSFLTMDSLRRISVGDEKVEDAHTLDEIEAMDEDERQSILIPMDRLLDHVPAIHLPGHRKKPMLNGMSSRIHFQVDEAPLYRIYAGGDFIGIGTLEGNGEKRELYIKKVLY</sequence>
<dbReference type="GO" id="GO:0003723">
    <property type="term" value="F:RNA binding"/>
    <property type="evidence" value="ECO:0007669"/>
    <property type="project" value="InterPro"/>
</dbReference>
<dbReference type="GO" id="GO:1990481">
    <property type="term" value="P:mRNA pseudouridine synthesis"/>
    <property type="evidence" value="ECO:0007669"/>
    <property type="project" value="TreeGrafter"/>
</dbReference>
<accession>A0A6V6XZJ5</accession>
<name>A0A6V6XZJ5_9FIRM</name>
<dbReference type="InterPro" id="IPR002501">
    <property type="entry name" value="PsdUridine_synth_N"/>
</dbReference>
<feature type="domain" description="tRNA pseudouridylate synthase B C-terminal" evidence="7">
    <location>
        <begin position="170"/>
        <end position="227"/>
    </location>
</feature>
<dbReference type="EC" id="5.4.99.25" evidence="5"/>
<reference evidence="8 9" key="1">
    <citation type="submission" date="2020-06" db="EMBL/GenBank/DDBJ databases">
        <authorList>
            <person name="Criscuolo A."/>
        </authorList>
    </citation>
    <scope>NUCLEOTIDE SEQUENCE [LARGE SCALE GENOMIC DNA]</scope>
    <source>
        <strain evidence="8">1804121828</strain>
    </source>
</reference>
<dbReference type="PANTHER" id="PTHR13767">
    <property type="entry name" value="TRNA-PSEUDOURIDINE SYNTHASE"/>
    <property type="match status" value="1"/>
</dbReference>
<dbReference type="GO" id="GO:0031119">
    <property type="term" value="P:tRNA pseudouridine synthesis"/>
    <property type="evidence" value="ECO:0007669"/>
    <property type="project" value="UniProtKB-UniRule"/>
</dbReference>